<dbReference type="PROSITE" id="PS52018">
    <property type="entry name" value="DART"/>
    <property type="match status" value="1"/>
</dbReference>
<dbReference type="InterPro" id="IPR029494">
    <property type="entry name" value="DarT"/>
</dbReference>
<dbReference type="Pfam" id="PF14487">
    <property type="entry name" value="DarT"/>
    <property type="match status" value="1"/>
</dbReference>
<feature type="binding site" evidence="6">
    <location>
        <position position="218"/>
    </location>
    <ligand>
        <name>NAD(+)</name>
        <dbReference type="ChEBI" id="CHEBI:57540"/>
    </ligand>
</feature>
<reference evidence="8 9" key="1">
    <citation type="submission" date="2019-11" db="EMBL/GenBank/DDBJ databases">
        <title>Erwinia sp. nov., isolated from feces of birds in Tibet plateau of China.</title>
        <authorList>
            <person name="Ge Y."/>
        </authorList>
    </citation>
    <scope>NUCLEOTIDE SEQUENCE [LARGE SCALE GENOMIC DNA]</scope>
    <source>
        <strain evidence="8 9">J316</strain>
    </source>
</reference>
<keyword evidence="3 6" id="KW-0808">Transferase</keyword>
<accession>A0ABW9RB40</accession>
<evidence type="ECO:0000256" key="4">
    <source>
        <dbReference type="ARBA" id="ARBA00022695"/>
    </source>
</evidence>
<feature type="binding site" evidence="6">
    <location>
        <begin position="182"/>
        <end position="184"/>
    </location>
    <ligand>
        <name>NAD(+)</name>
        <dbReference type="ChEBI" id="CHEBI:57540"/>
    </ligand>
</feature>
<protein>
    <submittedName>
        <fullName evidence="8">DUF4433 domain-containing protein</fullName>
    </submittedName>
</protein>
<evidence type="ECO:0000256" key="6">
    <source>
        <dbReference type="PROSITE-ProRule" id="PRU01362"/>
    </source>
</evidence>
<evidence type="ECO:0000256" key="3">
    <source>
        <dbReference type="ARBA" id="ARBA00022679"/>
    </source>
</evidence>
<evidence type="ECO:0000259" key="7">
    <source>
        <dbReference type="PROSITE" id="PS52018"/>
    </source>
</evidence>
<feature type="binding site" evidence="6">
    <location>
        <position position="191"/>
    </location>
    <ligand>
        <name>NAD(+)</name>
        <dbReference type="ChEBI" id="CHEBI:57540"/>
    </ligand>
</feature>
<comment type="similarity">
    <text evidence="6">Belongs to the DarT ADP-ribosyltransferase family.</text>
</comment>
<keyword evidence="5 6" id="KW-0238">DNA-binding</keyword>
<keyword evidence="4 6" id="KW-0548">Nucleotidyltransferase</keyword>
<gene>
    <name evidence="8" type="ORF">GK011_09665</name>
</gene>
<evidence type="ECO:0000256" key="5">
    <source>
        <dbReference type="ARBA" id="ARBA00023125"/>
    </source>
</evidence>
<comment type="caution">
    <text evidence="6">Lacks conserved residue(s) required for the propagation of feature annotation.</text>
</comment>
<dbReference type="Proteomes" id="UP000480164">
    <property type="component" value="Unassembled WGS sequence"/>
</dbReference>
<evidence type="ECO:0000313" key="8">
    <source>
        <dbReference type="EMBL" id="MTD27207.1"/>
    </source>
</evidence>
<dbReference type="EMBL" id="WLZX01000002">
    <property type="protein sequence ID" value="MTD27207.1"/>
    <property type="molecule type" value="Genomic_DNA"/>
</dbReference>
<dbReference type="RefSeq" id="WP_154752464.1">
    <property type="nucleotide sequence ID" value="NZ_WLZX01000002.1"/>
</dbReference>
<name>A0ABW9RB40_9GAMM</name>
<evidence type="ECO:0000256" key="2">
    <source>
        <dbReference type="ARBA" id="ARBA00022676"/>
    </source>
</evidence>
<evidence type="ECO:0000313" key="9">
    <source>
        <dbReference type="Proteomes" id="UP000480164"/>
    </source>
</evidence>
<evidence type="ECO:0000256" key="1">
    <source>
        <dbReference type="ARBA" id="ARBA00022649"/>
    </source>
</evidence>
<sequence>MWFLIAIIALAVIGKFIDNSKKKSAPDLASINKPRPVATLPTAAENTLRLSPESTGRKTMVELIKEFQQQQTDIRADNLKRFEEHFDTYAAATPVKENQDDLLVNDISMQQCLTRACKNIGLTPQHKDREKITGLPASVFEQIETAFSPRTIDQVPLDDWLAAVILMKEQHLGRLRFSKVFHMTHQSNLAGILTRGLLSHRAVAEYTDISDRNINQSRSRKIETVFRKSIHHYVPFYFNIKNAMLYRVQKEHPDQIAIVEMRRTLCLLPESLFSYHNAAARSATFTSAIAEAALWEWEAVFSEEWAENEKIKQLMMSEMLIPERVDPLFIDTFHFSSVRSKSRFLAHCAQESITLPGHITLSVSPQRFFTLH</sequence>
<organism evidence="8 9">
    <name type="scientific">Erwinia sorbitola</name>
    <dbReference type="NCBI Taxonomy" id="2681984"/>
    <lineage>
        <taxon>Bacteria</taxon>
        <taxon>Pseudomonadati</taxon>
        <taxon>Pseudomonadota</taxon>
        <taxon>Gammaproteobacteria</taxon>
        <taxon>Enterobacterales</taxon>
        <taxon>Erwiniaceae</taxon>
        <taxon>Erwinia</taxon>
    </lineage>
</organism>
<comment type="catalytic activity">
    <reaction evidence="6">
        <text>a thymidine in DNA + NAD(+) = an N-(ADP-alpha-D-ribosyl)-thymidine in DNA + nicotinamide + H(+)</text>
        <dbReference type="Rhea" id="RHEA:71651"/>
        <dbReference type="Rhea" id="RHEA-COMP:13556"/>
        <dbReference type="Rhea" id="RHEA-COMP:18051"/>
        <dbReference type="ChEBI" id="CHEBI:15378"/>
        <dbReference type="ChEBI" id="CHEBI:17154"/>
        <dbReference type="ChEBI" id="CHEBI:57540"/>
        <dbReference type="ChEBI" id="CHEBI:137386"/>
        <dbReference type="ChEBI" id="CHEBI:191199"/>
    </reaction>
</comment>
<keyword evidence="1 6" id="KW-1277">Toxin-antitoxin system</keyword>
<feature type="active site" evidence="6">
    <location>
        <position position="318"/>
    </location>
</feature>
<feature type="active site" description="Proton acceptor" evidence="6">
    <location>
        <position position="218"/>
    </location>
</feature>
<comment type="caution">
    <text evidence="8">The sequence shown here is derived from an EMBL/GenBank/DDBJ whole genome shotgun (WGS) entry which is preliminary data.</text>
</comment>
<keyword evidence="9" id="KW-1185">Reference proteome</keyword>
<feature type="domain" description="DarT" evidence="7">
    <location>
        <begin position="178"/>
        <end position="369"/>
    </location>
</feature>
<proteinExistence type="inferred from homology"/>
<keyword evidence="2 6" id="KW-0328">Glycosyltransferase</keyword>